<dbReference type="FunFam" id="3.30.300.30:FF:000006">
    <property type="entry name" value="Long-chain-fatty-acid--CoA ligase FadD"/>
    <property type="match status" value="1"/>
</dbReference>
<comment type="similarity">
    <text evidence="4">Belongs to the ATP-dependent AMP-binding enzyme family.</text>
</comment>
<evidence type="ECO:0000256" key="7">
    <source>
        <dbReference type="ARBA" id="ARBA00022832"/>
    </source>
</evidence>
<evidence type="ECO:0000256" key="2">
    <source>
        <dbReference type="ARBA" id="ARBA00004170"/>
    </source>
</evidence>
<dbReference type="Proteomes" id="UP000304900">
    <property type="component" value="Unassembled WGS sequence"/>
</dbReference>
<evidence type="ECO:0000256" key="1">
    <source>
        <dbReference type="ARBA" id="ARBA00001946"/>
    </source>
</evidence>
<dbReference type="PANTHER" id="PTHR43767:SF8">
    <property type="entry name" value="LONG-CHAIN-FATTY-ACID--COA LIGASE"/>
    <property type="match status" value="1"/>
</dbReference>
<proteinExistence type="inferred from homology"/>
<evidence type="ECO:0000256" key="12">
    <source>
        <dbReference type="ARBA" id="ARBA00026121"/>
    </source>
</evidence>
<dbReference type="GO" id="GO:0005524">
    <property type="term" value="F:ATP binding"/>
    <property type="evidence" value="ECO:0007669"/>
    <property type="project" value="UniProtKB-KW"/>
</dbReference>
<evidence type="ECO:0000256" key="5">
    <source>
        <dbReference type="ARBA" id="ARBA00022598"/>
    </source>
</evidence>
<protein>
    <recommendedName>
        <fullName evidence="13">Long-chain-fatty-acid--CoA ligase</fullName>
        <ecNumber evidence="12">6.2.1.3</ecNumber>
    </recommendedName>
    <alternativeName>
        <fullName evidence="14">Long-chain acyl-CoA synthetase</fullName>
    </alternativeName>
</protein>
<keyword evidence="10" id="KW-0443">Lipid metabolism</keyword>
<dbReference type="InterPro" id="IPR045851">
    <property type="entry name" value="AMP-bd_C_sf"/>
</dbReference>
<dbReference type="Gene3D" id="3.30.300.30">
    <property type="match status" value="1"/>
</dbReference>
<evidence type="ECO:0000259" key="15">
    <source>
        <dbReference type="Pfam" id="PF00501"/>
    </source>
</evidence>
<evidence type="ECO:0000256" key="8">
    <source>
        <dbReference type="ARBA" id="ARBA00022840"/>
    </source>
</evidence>
<dbReference type="CDD" id="cd05936">
    <property type="entry name" value="FC-FACS_FadD_like"/>
    <property type="match status" value="1"/>
</dbReference>
<sequence length="569" mass="62952">MIAVSKETYPWLKYYTEGVPYEINPDAYSSLIELMDTGFRLYKDRSAFANMGKELTFGKLDELSRNFAAYLENLGLRKGDRIAIQMPNLLQYPVAMFGALRAGLVIVNTNPLYTPREMQHQFKDSGVKAIVILANFAAHLEKIVANTEIKHIIITEIGDMLGFPKKLIVNAVVKYVKKMVPAYHIAGAVSFNEALSLGSGLTYTKPSVSNIDVAFIQYTGGTTGVSKGAMLTHRNLIANVEANSAWITPVMGEMEIPIFVAALPLYHVYALTVNALTGIKIGALNILITNPRDMNAFIDDLKKYRINVFTGVNTMFNGLLNNPRFGEIDFSQLKATTAGGMALQKVVAERWLAATGCPACEGYGLSETSPVLSSNLLIGENRIGTIGIPWPSTAMAILRESGEWADTGEVGEICAFGPQVMLGYFNRPDETALVIFEKDGKRWFKTGDLGYEDADGYFKIVDRKKDMILVSGFNVYPNEVEDVVSQCPGVLEVACVGIPDEKSGELVKLFIVKKDPELTEEKIRAFCKENLTAYKCPKKIEFRTELPKTNVGKILRRVLRDEEIAKLNK</sequence>
<evidence type="ECO:0000256" key="6">
    <source>
        <dbReference type="ARBA" id="ARBA00022741"/>
    </source>
</evidence>
<evidence type="ECO:0000259" key="16">
    <source>
        <dbReference type="Pfam" id="PF13193"/>
    </source>
</evidence>
<evidence type="ECO:0000313" key="18">
    <source>
        <dbReference type="Proteomes" id="UP000304900"/>
    </source>
</evidence>
<evidence type="ECO:0000256" key="9">
    <source>
        <dbReference type="ARBA" id="ARBA00022842"/>
    </source>
</evidence>
<dbReference type="PANTHER" id="PTHR43767">
    <property type="entry name" value="LONG-CHAIN-FATTY-ACID--COA LIGASE"/>
    <property type="match status" value="1"/>
</dbReference>
<evidence type="ECO:0000256" key="11">
    <source>
        <dbReference type="ARBA" id="ARBA00023136"/>
    </source>
</evidence>
<dbReference type="InterPro" id="IPR025110">
    <property type="entry name" value="AMP-bd_C"/>
</dbReference>
<organism evidence="17 18">
    <name type="scientific">Dyadobacter frigoris</name>
    <dbReference type="NCBI Taxonomy" id="2576211"/>
    <lineage>
        <taxon>Bacteria</taxon>
        <taxon>Pseudomonadati</taxon>
        <taxon>Bacteroidota</taxon>
        <taxon>Cytophagia</taxon>
        <taxon>Cytophagales</taxon>
        <taxon>Spirosomataceae</taxon>
        <taxon>Dyadobacter</taxon>
    </lineage>
</organism>
<comment type="pathway">
    <text evidence="3">Lipid metabolism; fatty acid beta-oxidation.</text>
</comment>
<evidence type="ECO:0000256" key="10">
    <source>
        <dbReference type="ARBA" id="ARBA00023098"/>
    </source>
</evidence>
<dbReference type="Gene3D" id="3.40.50.12780">
    <property type="entry name" value="N-terminal domain of ligase-like"/>
    <property type="match status" value="1"/>
</dbReference>
<dbReference type="GO" id="GO:0016020">
    <property type="term" value="C:membrane"/>
    <property type="evidence" value="ECO:0007669"/>
    <property type="project" value="UniProtKB-SubCell"/>
</dbReference>
<evidence type="ECO:0000256" key="3">
    <source>
        <dbReference type="ARBA" id="ARBA00005005"/>
    </source>
</evidence>
<dbReference type="InterPro" id="IPR042099">
    <property type="entry name" value="ANL_N_sf"/>
</dbReference>
<dbReference type="EC" id="6.2.1.3" evidence="12"/>
<dbReference type="InterPro" id="IPR050237">
    <property type="entry name" value="ATP-dep_AMP-bd_enzyme"/>
</dbReference>
<accession>A0A4U6DG35</accession>
<feature type="domain" description="AMP-dependent synthetase/ligase" evidence="15">
    <location>
        <begin position="42"/>
        <end position="425"/>
    </location>
</feature>
<evidence type="ECO:0000256" key="4">
    <source>
        <dbReference type="ARBA" id="ARBA00006432"/>
    </source>
</evidence>
<dbReference type="GO" id="GO:0004467">
    <property type="term" value="F:long-chain fatty acid-CoA ligase activity"/>
    <property type="evidence" value="ECO:0007669"/>
    <property type="project" value="UniProtKB-EC"/>
</dbReference>
<keyword evidence="6" id="KW-0547">Nucleotide-binding</keyword>
<name>A0A4U6DG35_9BACT</name>
<dbReference type="OrthoDB" id="9778383at2"/>
<keyword evidence="7" id="KW-0276">Fatty acid metabolism</keyword>
<comment type="subcellular location">
    <subcellularLocation>
        <location evidence="2">Membrane</location>
        <topology evidence="2">Peripheral membrane protein</topology>
    </subcellularLocation>
</comment>
<dbReference type="SUPFAM" id="SSF56801">
    <property type="entry name" value="Acetyl-CoA synthetase-like"/>
    <property type="match status" value="1"/>
</dbReference>
<keyword evidence="11" id="KW-0472">Membrane</keyword>
<dbReference type="EMBL" id="SZVO01000002">
    <property type="protein sequence ID" value="TKT93574.1"/>
    <property type="molecule type" value="Genomic_DNA"/>
</dbReference>
<evidence type="ECO:0000256" key="13">
    <source>
        <dbReference type="ARBA" id="ARBA00039545"/>
    </source>
</evidence>
<dbReference type="Pfam" id="PF13193">
    <property type="entry name" value="AMP-binding_C"/>
    <property type="match status" value="1"/>
</dbReference>
<comment type="cofactor">
    <cofactor evidence="1">
        <name>Mg(2+)</name>
        <dbReference type="ChEBI" id="CHEBI:18420"/>
    </cofactor>
</comment>
<reference evidence="17 18" key="1">
    <citation type="submission" date="2019-05" db="EMBL/GenBank/DDBJ databases">
        <title>Dyadobacter AR-3-8 sp. nov., isolated from arctic soil.</title>
        <authorList>
            <person name="Chaudhary D.K."/>
        </authorList>
    </citation>
    <scope>NUCLEOTIDE SEQUENCE [LARGE SCALE GENOMIC DNA]</scope>
    <source>
        <strain evidence="17 18">AR-3-8</strain>
    </source>
</reference>
<evidence type="ECO:0000256" key="14">
    <source>
        <dbReference type="ARBA" id="ARBA00042773"/>
    </source>
</evidence>
<keyword evidence="18" id="KW-1185">Reference proteome</keyword>
<dbReference type="PROSITE" id="PS00455">
    <property type="entry name" value="AMP_BINDING"/>
    <property type="match status" value="1"/>
</dbReference>
<gene>
    <name evidence="17" type="ORF">FDK13_06980</name>
</gene>
<dbReference type="InterPro" id="IPR020845">
    <property type="entry name" value="AMP-binding_CS"/>
</dbReference>
<keyword evidence="5 17" id="KW-0436">Ligase</keyword>
<dbReference type="InterPro" id="IPR000873">
    <property type="entry name" value="AMP-dep_synth/lig_dom"/>
</dbReference>
<dbReference type="AlphaFoldDB" id="A0A4U6DG35"/>
<keyword evidence="8" id="KW-0067">ATP-binding</keyword>
<dbReference type="RefSeq" id="WP_137339250.1">
    <property type="nucleotide sequence ID" value="NZ_SZVO01000002.1"/>
</dbReference>
<comment type="caution">
    <text evidence="17">The sequence shown here is derived from an EMBL/GenBank/DDBJ whole genome shotgun (WGS) entry which is preliminary data.</text>
</comment>
<dbReference type="FunFam" id="3.40.50.12780:FF:000003">
    <property type="entry name" value="Long-chain-fatty-acid--CoA ligase FadD"/>
    <property type="match status" value="1"/>
</dbReference>
<feature type="domain" description="AMP-binding enzyme C-terminal" evidence="16">
    <location>
        <begin position="479"/>
        <end position="553"/>
    </location>
</feature>
<evidence type="ECO:0000313" key="17">
    <source>
        <dbReference type="EMBL" id="TKT93574.1"/>
    </source>
</evidence>
<dbReference type="Pfam" id="PF00501">
    <property type="entry name" value="AMP-binding"/>
    <property type="match status" value="1"/>
</dbReference>
<keyword evidence="9" id="KW-0460">Magnesium</keyword>